<accession>D6Y7M9</accession>
<dbReference type="EMBL" id="CP001874">
    <property type="protein sequence ID" value="ADG89740.1"/>
    <property type="molecule type" value="Genomic_DNA"/>
</dbReference>
<organism evidence="1 2">
    <name type="scientific">Thermobispora bispora (strain ATCC 19993 / DSM 43833 / CBS 139.67 / JCM 10125 / KCTC 9307 / NBRC 14880 / R51)</name>
    <dbReference type="NCBI Taxonomy" id="469371"/>
    <lineage>
        <taxon>Bacteria</taxon>
        <taxon>Bacillati</taxon>
        <taxon>Actinomycetota</taxon>
        <taxon>Actinomycetes</taxon>
        <taxon>Streptosporangiales</taxon>
        <taxon>Streptosporangiaceae</taxon>
        <taxon>Thermobispora</taxon>
    </lineage>
</organism>
<dbReference type="OrthoDB" id="3427309at2"/>
<keyword evidence="2" id="KW-1185">Reference proteome</keyword>
<evidence type="ECO:0000313" key="2">
    <source>
        <dbReference type="Proteomes" id="UP000006640"/>
    </source>
</evidence>
<name>D6Y7M9_THEBD</name>
<dbReference type="STRING" id="469371.Tbis_3044"/>
<dbReference type="RefSeq" id="WP_013133273.1">
    <property type="nucleotide sequence ID" value="NC_014165.1"/>
</dbReference>
<gene>
    <name evidence="1" type="ordered locus">Tbis_3044</name>
</gene>
<sequence length="145" mass="15148">MTTNPPDQLTGMVLDAAVLVDLVTTPLYTAAFAHRAAVHGVTLLVPAAALAEAWQTIHGHANTDHAGIERLNLFLASPLVVVEPLDETTARRIGELAAGRTITPDVPAAHVALACRTRGWSALAGEPARVRAIDPTVEVVTLPGT</sequence>
<dbReference type="SUPFAM" id="SSF88723">
    <property type="entry name" value="PIN domain-like"/>
    <property type="match status" value="1"/>
</dbReference>
<reference evidence="1 2" key="1">
    <citation type="submission" date="2010-01" db="EMBL/GenBank/DDBJ databases">
        <title>The complete genome of Thermobispora bispora DSM 43833.</title>
        <authorList>
            <consortium name="US DOE Joint Genome Institute (JGI-PGF)"/>
            <person name="Lucas S."/>
            <person name="Copeland A."/>
            <person name="Lapidus A."/>
            <person name="Glavina del Rio T."/>
            <person name="Dalin E."/>
            <person name="Tice H."/>
            <person name="Bruce D."/>
            <person name="Goodwin L."/>
            <person name="Pitluck S."/>
            <person name="Kyrpides N."/>
            <person name="Mavromatis K."/>
            <person name="Ivanova N."/>
            <person name="Mikhailova N."/>
            <person name="Chertkov O."/>
            <person name="Brettin T."/>
            <person name="Detter J.C."/>
            <person name="Han C."/>
            <person name="Larimer F."/>
            <person name="Land M."/>
            <person name="Hauser L."/>
            <person name="Markowitz V."/>
            <person name="Cheng J.-F."/>
            <person name="Hugenholtz P."/>
            <person name="Woyke T."/>
            <person name="Wu D."/>
            <person name="Jando M."/>
            <person name="Schneider S."/>
            <person name="Klenk H.-P."/>
            <person name="Eisen J.A."/>
        </authorList>
    </citation>
    <scope>NUCLEOTIDE SEQUENCE [LARGE SCALE GENOMIC DNA]</scope>
    <source>
        <strain evidence="2">ATCC 19993 / DSM 43833 / CBS 139.67 / JCM 10125 / KCTC 9307 / NBRC 14880 / R51</strain>
    </source>
</reference>
<dbReference type="InterPro" id="IPR029060">
    <property type="entry name" value="PIN-like_dom_sf"/>
</dbReference>
<proteinExistence type="predicted"/>
<evidence type="ECO:0008006" key="3">
    <source>
        <dbReference type="Google" id="ProtNLM"/>
    </source>
</evidence>
<dbReference type="HOGENOM" id="CLU_1785977_0_0_11"/>
<dbReference type="KEGG" id="tbi:Tbis_3044"/>
<dbReference type="AlphaFoldDB" id="D6Y7M9"/>
<protein>
    <recommendedName>
        <fullName evidence="3">PilT protein domain protein</fullName>
    </recommendedName>
</protein>
<evidence type="ECO:0000313" key="1">
    <source>
        <dbReference type="EMBL" id="ADG89740.1"/>
    </source>
</evidence>
<dbReference type="Proteomes" id="UP000006640">
    <property type="component" value="Chromosome"/>
</dbReference>